<dbReference type="GeneID" id="14405317"/>
<dbReference type="RefSeq" id="WP_015319616.1">
    <property type="nucleotide sequence ID" value="NC_019974.1"/>
</dbReference>
<dbReference type="EMBL" id="CP003929">
    <property type="protein sequence ID" value="AGB36160.1"/>
    <property type="molecule type" value="Genomic_DNA"/>
</dbReference>
<keyword evidence="10" id="KW-1185">Reference proteome</keyword>
<dbReference type="PANTHER" id="PTHR43713:SF3">
    <property type="entry name" value="GLUTAMATE-1-SEMIALDEHYDE 2,1-AMINOMUTASE 1, CHLOROPLASTIC-RELATED"/>
    <property type="match status" value="1"/>
</dbReference>
<evidence type="ECO:0000256" key="7">
    <source>
        <dbReference type="RuleBase" id="RU003560"/>
    </source>
</evidence>
<dbReference type="eggNOG" id="arCOG00918">
    <property type="taxonomic scope" value="Archaea"/>
</dbReference>
<dbReference type="PANTHER" id="PTHR43713">
    <property type="entry name" value="GLUTAMATE-1-SEMIALDEHYDE 2,1-AMINOMUTASE"/>
    <property type="match status" value="1"/>
</dbReference>
<evidence type="ECO:0000256" key="4">
    <source>
        <dbReference type="ARBA" id="ARBA00022898"/>
    </source>
</evidence>
<dbReference type="CDD" id="cd00610">
    <property type="entry name" value="OAT_like"/>
    <property type="match status" value="1"/>
</dbReference>
<dbReference type="InterPro" id="IPR015422">
    <property type="entry name" value="PyrdxlP-dep_Trfase_small"/>
</dbReference>
<dbReference type="OrthoDB" id="6524at2157"/>
<dbReference type="InterPro" id="IPR015421">
    <property type="entry name" value="PyrdxlP-dep_Trfase_major"/>
</dbReference>
<comment type="similarity">
    <text evidence="7">Belongs to the class-III pyridoxal-phosphate-dependent aminotransferase family.</text>
</comment>
<dbReference type="Proteomes" id="UP000010878">
    <property type="component" value="Chromosome"/>
</dbReference>
<organism evidence="9 10">
    <name type="scientific">Natronococcus occultus SP4</name>
    <dbReference type="NCBI Taxonomy" id="694430"/>
    <lineage>
        <taxon>Archaea</taxon>
        <taxon>Methanobacteriati</taxon>
        <taxon>Methanobacteriota</taxon>
        <taxon>Stenosarchaea group</taxon>
        <taxon>Halobacteria</taxon>
        <taxon>Halobacteriales</taxon>
        <taxon>Natrialbaceae</taxon>
        <taxon>Natronococcus</taxon>
    </lineage>
</organism>
<dbReference type="HOGENOM" id="CLU_016922_1_2_2"/>
<dbReference type="GO" id="GO:0042286">
    <property type="term" value="F:glutamate-1-semialdehyde 2,1-aminomutase activity"/>
    <property type="evidence" value="ECO:0007669"/>
    <property type="project" value="UniProtKB-EC"/>
</dbReference>
<keyword evidence="9" id="KW-0808">Transferase</keyword>
<name>L0JV40_9EURY</name>
<evidence type="ECO:0000256" key="6">
    <source>
        <dbReference type="ARBA" id="ARBA00031365"/>
    </source>
</evidence>
<evidence type="ECO:0000256" key="5">
    <source>
        <dbReference type="ARBA" id="ARBA00023235"/>
    </source>
</evidence>
<feature type="region of interest" description="Disordered" evidence="8">
    <location>
        <begin position="1"/>
        <end position="40"/>
    </location>
</feature>
<evidence type="ECO:0000256" key="1">
    <source>
        <dbReference type="ARBA" id="ARBA00001579"/>
    </source>
</evidence>
<keyword evidence="4 7" id="KW-0663">Pyridoxal phosphate</keyword>
<evidence type="ECO:0000313" key="9">
    <source>
        <dbReference type="EMBL" id="AGB36160.1"/>
    </source>
</evidence>
<evidence type="ECO:0000256" key="3">
    <source>
        <dbReference type="ARBA" id="ARBA00015416"/>
    </source>
</evidence>
<evidence type="ECO:0000256" key="8">
    <source>
        <dbReference type="SAM" id="MobiDB-lite"/>
    </source>
</evidence>
<dbReference type="SUPFAM" id="SSF53383">
    <property type="entry name" value="PLP-dependent transferases"/>
    <property type="match status" value="1"/>
</dbReference>
<sequence length="435" mass="47294">MSDGPDPHTRYRNQSTQSARLAERAREVLPGGDTRSVTYHRPYPTFFTEASGAQVTTADGEELLDFLNNYTQSVLGHAPGPVVEAACDRLERGNDVAAPNEDIVELAERLVERVRSVERVRFTNSGTEATMNAIRAAMAWTDRDRVLKVRGGYHGTHDTVEVAVGHEGVTAGIPSSVEQRVDAVRFNDVEALKERFERSGDEYACFILEPIAGVAGMIPATEAYLEAARDLTEATETVLIFDEVMSFRLAPGGAQERYGIEPDLTAFGKLIGGGLPVGAFGGRVDLMEQFDPETGVLNHSGTFNGNPATMAAGVALLDHFGADRIKTVNERGDRLRDRLESVGETADVPIRITGDGSLFQIHFTDERVTDLKNSTAGDPPSEQLFLRLRNEGVLIAPRGMGNLSTALDQRDLDTFVDTFATAVEAIGDSETERDH</sequence>
<evidence type="ECO:0000313" key="10">
    <source>
        <dbReference type="Proteomes" id="UP000010878"/>
    </source>
</evidence>
<dbReference type="InterPro" id="IPR015424">
    <property type="entry name" value="PyrdxlP-dep_Trfase"/>
</dbReference>
<keyword evidence="9" id="KW-0032">Aminotransferase</keyword>
<dbReference type="InterPro" id="IPR005814">
    <property type="entry name" value="Aminotrans_3"/>
</dbReference>
<evidence type="ECO:0000256" key="2">
    <source>
        <dbReference type="ARBA" id="ARBA00001933"/>
    </source>
</evidence>
<comment type="catalytic activity">
    <reaction evidence="1">
        <text>(S)-4-amino-5-oxopentanoate = 5-aminolevulinate</text>
        <dbReference type="Rhea" id="RHEA:14265"/>
        <dbReference type="ChEBI" id="CHEBI:57501"/>
        <dbReference type="ChEBI" id="CHEBI:356416"/>
        <dbReference type="EC" id="5.4.3.8"/>
    </reaction>
</comment>
<dbReference type="KEGG" id="nou:Natoc_0289"/>
<gene>
    <name evidence="9" type="ORF">Natoc_0289</name>
</gene>
<dbReference type="AlphaFoldDB" id="L0JV40"/>
<dbReference type="GO" id="GO:0030170">
    <property type="term" value="F:pyridoxal phosphate binding"/>
    <property type="evidence" value="ECO:0007669"/>
    <property type="project" value="InterPro"/>
</dbReference>
<dbReference type="Gene3D" id="3.90.1150.10">
    <property type="entry name" value="Aspartate Aminotransferase, domain 1"/>
    <property type="match status" value="1"/>
</dbReference>
<reference evidence="9 10" key="1">
    <citation type="submission" date="2012-11" db="EMBL/GenBank/DDBJ databases">
        <title>FINISHED of Natronococcus occultus SP4, DSM 3396.</title>
        <authorList>
            <consortium name="DOE Joint Genome Institute"/>
            <person name="Eisen J."/>
            <person name="Huntemann M."/>
            <person name="Wei C.-L."/>
            <person name="Han J."/>
            <person name="Detter J.C."/>
            <person name="Han C."/>
            <person name="Tapia R."/>
            <person name="Chen A."/>
            <person name="Kyrpides N."/>
            <person name="Mavromatis K."/>
            <person name="Markowitz V."/>
            <person name="Szeto E."/>
            <person name="Ivanova N."/>
            <person name="Mikhailova N."/>
            <person name="Ovchinnikova G."/>
            <person name="Pagani I."/>
            <person name="Pati A."/>
            <person name="Goodwin L."/>
            <person name="Nordberg H.P."/>
            <person name="Cantor M.N."/>
            <person name="Hua S.X."/>
            <person name="Woyke T."/>
            <person name="Eisen J."/>
            <person name="Klenk H.-P."/>
            <person name="Klenk H.-P."/>
        </authorList>
    </citation>
    <scope>NUCLEOTIDE SEQUENCE [LARGE SCALE GENOMIC DNA]</scope>
    <source>
        <strain evidence="9 10">SP4</strain>
    </source>
</reference>
<comment type="cofactor">
    <cofactor evidence="2">
        <name>pyridoxal 5'-phosphate</name>
        <dbReference type="ChEBI" id="CHEBI:597326"/>
    </cofactor>
</comment>
<keyword evidence="5" id="KW-0413">Isomerase</keyword>
<dbReference type="GO" id="GO:0008483">
    <property type="term" value="F:transaminase activity"/>
    <property type="evidence" value="ECO:0007669"/>
    <property type="project" value="UniProtKB-KW"/>
</dbReference>
<accession>L0JV40</accession>
<proteinExistence type="inferred from homology"/>
<protein>
    <recommendedName>
        <fullName evidence="3">Glutamate-1-semialdehyde 2,1-aminomutase</fullName>
    </recommendedName>
    <alternativeName>
        <fullName evidence="6">Glutamate-1-semialdehyde aminotransferase</fullName>
    </alternativeName>
</protein>
<dbReference type="STRING" id="694430.Natoc_0289"/>
<dbReference type="Gene3D" id="3.40.640.10">
    <property type="entry name" value="Type I PLP-dependent aspartate aminotransferase-like (Major domain)"/>
    <property type="match status" value="1"/>
</dbReference>
<dbReference type="Pfam" id="PF00202">
    <property type="entry name" value="Aminotran_3"/>
    <property type="match status" value="1"/>
</dbReference>